<organism evidence="2 3">
    <name type="scientific">Fistulina hepatica ATCC 64428</name>
    <dbReference type="NCBI Taxonomy" id="1128425"/>
    <lineage>
        <taxon>Eukaryota</taxon>
        <taxon>Fungi</taxon>
        <taxon>Dikarya</taxon>
        <taxon>Basidiomycota</taxon>
        <taxon>Agaricomycotina</taxon>
        <taxon>Agaricomycetes</taxon>
        <taxon>Agaricomycetidae</taxon>
        <taxon>Agaricales</taxon>
        <taxon>Fistulinaceae</taxon>
        <taxon>Fistulina</taxon>
    </lineage>
</organism>
<gene>
    <name evidence="2" type="ORF">FISHEDRAFT_18516</name>
</gene>
<keyword evidence="3" id="KW-1185">Reference proteome</keyword>
<evidence type="ECO:0000313" key="3">
    <source>
        <dbReference type="Proteomes" id="UP000054144"/>
    </source>
</evidence>
<name>A0A0D7AC25_9AGAR</name>
<dbReference type="Proteomes" id="UP000054144">
    <property type="component" value="Unassembled WGS sequence"/>
</dbReference>
<feature type="transmembrane region" description="Helical" evidence="1">
    <location>
        <begin position="16"/>
        <end position="37"/>
    </location>
</feature>
<keyword evidence="1" id="KW-0812">Transmembrane</keyword>
<dbReference type="EMBL" id="KN881834">
    <property type="protein sequence ID" value="KIY48383.1"/>
    <property type="molecule type" value="Genomic_DNA"/>
</dbReference>
<evidence type="ECO:0000256" key="1">
    <source>
        <dbReference type="SAM" id="Phobius"/>
    </source>
</evidence>
<keyword evidence="1" id="KW-1133">Transmembrane helix</keyword>
<evidence type="ECO:0000313" key="2">
    <source>
        <dbReference type="EMBL" id="KIY48383.1"/>
    </source>
</evidence>
<accession>A0A0D7AC25</accession>
<dbReference type="OrthoDB" id="3202607at2759"/>
<feature type="non-terminal residue" evidence="2">
    <location>
        <position position="1"/>
    </location>
</feature>
<reference evidence="2 3" key="1">
    <citation type="journal article" date="2015" name="Fungal Genet. Biol.">
        <title>Evolution of novel wood decay mechanisms in Agaricales revealed by the genome sequences of Fistulina hepatica and Cylindrobasidium torrendii.</title>
        <authorList>
            <person name="Floudas D."/>
            <person name="Held B.W."/>
            <person name="Riley R."/>
            <person name="Nagy L.G."/>
            <person name="Koehler G."/>
            <person name="Ransdell A.S."/>
            <person name="Younus H."/>
            <person name="Chow J."/>
            <person name="Chiniquy J."/>
            <person name="Lipzen A."/>
            <person name="Tritt A."/>
            <person name="Sun H."/>
            <person name="Haridas S."/>
            <person name="LaButti K."/>
            <person name="Ohm R.A."/>
            <person name="Kues U."/>
            <person name="Blanchette R.A."/>
            <person name="Grigoriev I.V."/>
            <person name="Minto R.E."/>
            <person name="Hibbett D.S."/>
        </authorList>
    </citation>
    <scope>NUCLEOTIDE SEQUENCE [LARGE SCALE GENOMIC DNA]</scope>
    <source>
        <strain evidence="2 3">ATCC 64428</strain>
    </source>
</reference>
<feature type="transmembrane region" description="Helical" evidence="1">
    <location>
        <begin position="49"/>
        <end position="66"/>
    </location>
</feature>
<feature type="non-terminal residue" evidence="2">
    <location>
        <position position="80"/>
    </location>
</feature>
<proteinExistence type="predicted"/>
<keyword evidence="1" id="KW-0472">Membrane</keyword>
<dbReference type="AlphaFoldDB" id="A0A0D7AC25"/>
<sequence length="80" mass="8921">ADVLAELKAHLSIIRITHFASAVFAAWAPRLFAYYLATFDTLLASDGSLIRNFASSVWAAMAFNLGPRTITWRHKDILNI</sequence>
<protein>
    <submittedName>
        <fullName evidence="2">Uncharacterized protein</fullName>
    </submittedName>
</protein>